<keyword evidence="1" id="KW-0808">Transferase</keyword>
<dbReference type="PANTHER" id="PTHR23359">
    <property type="entry name" value="NUCLEOTIDE KINASE"/>
    <property type="match status" value="1"/>
</dbReference>
<organism evidence="5 6">
    <name type="scientific">Allosphingosinicella deserti</name>
    <dbReference type="NCBI Taxonomy" id="2116704"/>
    <lineage>
        <taxon>Bacteria</taxon>
        <taxon>Pseudomonadati</taxon>
        <taxon>Pseudomonadota</taxon>
        <taxon>Alphaproteobacteria</taxon>
        <taxon>Sphingomonadales</taxon>
        <taxon>Sphingomonadaceae</taxon>
        <taxon>Allosphingosinicella</taxon>
    </lineage>
</organism>
<evidence type="ECO:0008006" key="7">
    <source>
        <dbReference type="Google" id="ProtNLM"/>
    </source>
</evidence>
<protein>
    <recommendedName>
        <fullName evidence="7">Adenylate kinase</fullName>
    </recommendedName>
</protein>
<keyword evidence="3" id="KW-0547">Nucleotide-binding</keyword>
<keyword evidence="2" id="KW-0545">Nucleotide biosynthesis</keyword>
<dbReference type="InterPro" id="IPR000850">
    <property type="entry name" value="Adenylat/UMP-CMP_kin"/>
</dbReference>
<accession>A0A2P7QFC2</accession>
<dbReference type="Pfam" id="PF00406">
    <property type="entry name" value="ADK"/>
    <property type="match status" value="1"/>
</dbReference>
<evidence type="ECO:0000256" key="4">
    <source>
        <dbReference type="ARBA" id="ARBA00022777"/>
    </source>
</evidence>
<dbReference type="Proteomes" id="UP000241167">
    <property type="component" value="Unassembled WGS sequence"/>
</dbReference>
<evidence type="ECO:0000256" key="3">
    <source>
        <dbReference type="ARBA" id="ARBA00022741"/>
    </source>
</evidence>
<dbReference type="GO" id="GO:0009165">
    <property type="term" value="P:nucleotide biosynthetic process"/>
    <property type="evidence" value="ECO:0007669"/>
    <property type="project" value="UniProtKB-KW"/>
</dbReference>
<dbReference type="InterPro" id="IPR027417">
    <property type="entry name" value="P-loop_NTPase"/>
</dbReference>
<dbReference type="OrthoDB" id="5401711at2"/>
<evidence type="ECO:0000256" key="1">
    <source>
        <dbReference type="ARBA" id="ARBA00022679"/>
    </source>
</evidence>
<name>A0A2P7QFC2_9SPHN</name>
<evidence type="ECO:0000256" key="2">
    <source>
        <dbReference type="ARBA" id="ARBA00022727"/>
    </source>
</evidence>
<sequence length="190" mass="20639">MTLITLFGRPGAGKSTVGDLLAERHGFVHLALGKMLKDPAVLGEIGIDPDEMRAAIASGRTVTSERLYPWLNERLRAMPDIVVDGYPRGSNSAGPFAALVDSLPGRRAVVALHLDSPTDVTHPRLAKRGRADDDERIASRDDEFERVQLPLLQSLPLRTQLITVDASDITDTVIADVERALNSVGAMPRR</sequence>
<dbReference type="GO" id="GO:0005524">
    <property type="term" value="F:ATP binding"/>
    <property type="evidence" value="ECO:0007669"/>
    <property type="project" value="InterPro"/>
</dbReference>
<dbReference type="RefSeq" id="WP_106515758.1">
    <property type="nucleotide sequence ID" value="NZ_PXYI01000012.1"/>
</dbReference>
<comment type="caution">
    <text evidence="5">The sequence shown here is derived from an EMBL/GenBank/DDBJ whole genome shotgun (WGS) entry which is preliminary data.</text>
</comment>
<evidence type="ECO:0000313" key="6">
    <source>
        <dbReference type="Proteomes" id="UP000241167"/>
    </source>
</evidence>
<dbReference type="AlphaFoldDB" id="A0A2P7QFC2"/>
<reference evidence="5 6" key="1">
    <citation type="submission" date="2018-03" db="EMBL/GenBank/DDBJ databases">
        <title>The draft genome of Sphingosinicella sp. GL-C-18.</title>
        <authorList>
            <person name="Liu L."/>
            <person name="Li L."/>
            <person name="Liang L."/>
            <person name="Zhang X."/>
            <person name="Wang T."/>
        </authorList>
    </citation>
    <scope>NUCLEOTIDE SEQUENCE [LARGE SCALE GENOMIC DNA]</scope>
    <source>
        <strain evidence="5 6">GL-C-18</strain>
    </source>
</reference>
<dbReference type="GO" id="GO:0019205">
    <property type="term" value="F:nucleobase-containing compound kinase activity"/>
    <property type="evidence" value="ECO:0007669"/>
    <property type="project" value="InterPro"/>
</dbReference>
<evidence type="ECO:0000313" key="5">
    <source>
        <dbReference type="EMBL" id="PSJ36626.1"/>
    </source>
</evidence>
<gene>
    <name evidence="5" type="ORF">C7I55_24855</name>
</gene>
<keyword evidence="4" id="KW-0418">Kinase</keyword>
<dbReference type="SUPFAM" id="SSF52540">
    <property type="entry name" value="P-loop containing nucleoside triphosphate hydrolases"/>
    <property type="match status" value="1"/>
</dbReference>
<keyword evidence="6" id="KW-1185">Reference proteome</keyword>
<dbReference type="EMBL" id="PXYI01000012">
    <property type="protein sequence ID" value="PSJ36626.1"/>
    <property type="molecule type" value="Genomic_DNA"/>
</dbReference>
<proteinExistence type="predicted"/>
<dbReference type="Gene3D" id="3.40.50.300">
    <property type="entry name" value="P-loop containing nucleotide triphosphate hydrolases"/>
    <property type="match status" value="1"/>
</dbReference>